<keyword evidence="2" id="KW-1185">Reference proteome</keyword>
<dbReference type="Gene3D" id="3.40.630.10">
    <property type="entry name" value="Zn peptidases"/>
    <property type="match status" value="1"/>
</dbReference>
<protein>
    <submittedName>
        <fullName evidence="1">Uncharacterized protein</fullName>
    </submittedName>
</protein>
<dbReference type="EMBL" id="VLJS01000043">
    <property type="protein sequence ID" value="TWH15413.1"/>
    <property type="molecule type" value="Genomic_DNA"/>
</dbReference>
<proteinExistence type="predicted"/>
<evidence type="ECO:0000313" key="2">
    <source>
        <dbReference type="Proteomes" id="UP000321583"/>
    </source>
</evidence>
<organism evidence="1 2">
    <name type="scientific">Pseudoxanthomonas taiwanensis J19</name>
    <dbReference type="NCBI Taxonomy" id="935569"/>
    <lineage>
        <taxon>Bacteria</taxon>
        <taxon>Pseudomonadati</taxon>
        <taxon>Pseudomonadota</taxon>
        <taxon>Gammaproteobacteria</taxon>
        <taxon>Lysobacterales</taxon>
        <taxon>Lysobacteraceae</taxon>
        <taxon>Pseudoxanthomonas</taxon>
    </lineage>
</organism>
<dbReference type="AlphaFoldDB" id="A0A562E0T7"/>
<name>A0A562E0T7_9GAMM</name>
<gene>
    <name evidence="1" type="ORF">L613_001600000310</name>
</gene>
<accession>A0A562E0T7</accession>
<reference evidence="1 2" key="1">
    <citation type="submission" date="2019-07" db="EMBL/GenBank/DDBJ databases">
        <title>Genome sequencing of lignin-degrading bacterial isolates.</title>
        <authorList>
            <person name="Gladden J."/>
        </authorList>
    </citation>
    <scope>NUCLEOTIDE SEQUENCE [LARGE SCALE GENOMIC DNA]</scope>
    <source>
        <strain evidence="1 2">J19</strain>
    </source>
</reference>
<comment type="caution">
    <text evidence="1">The sequence shown here is derived from an EMBL/GenBank/DDBJ whole genome shotgun (WGS) entry which is preliminary data.</text>
</comment>
<sequence>MLRGALLVGSPLSQLVSAMTLQRFHPIGIPGQPWGPAEKAQWLAMQRRRRSHADEVVAPVRALADAWDVLEYGMLDYAGERYPLLALRSRGWDATATVPA</sequence>
<evidence type="ECO:0000313" key="1">
    <source>
        <dbReference type="EMBL" id="TWH15413.1"/>
    </source>
</evidence>
<dbReference type="Proteomes" id="UP000321583">
    <property type="component" value="Unassembled WGS sequence"/>
</dbReference>